<gene>
    <name evidence="2" type="ORF">BSTOLATCC_MIC44161</name>
</gene>
<organism evidence="2 3">
    <name type="scientific">Blepharisma stoltei</name>
    <dbReference type="NCBI Taxonomy" id="1481888"/>
    <lineage>
        <taxon>Eukaryota</taxon>
        <taxon>Sar</taxon>
        <taxon>Alveolata</taxon>
        <taxon>Ciliophora</taxon>
        <taxon>Postciliodesmatophora</taxon>
        <taxon>Heterotrichea</taxon>
        <taxon>Heterotrichida</taxon>
        <taxon>Blepharismidae</taxon>
        <taxon>Blepharisma</taxon>
    </lineage>
</organism>
<evidence type="ECO:0000313" key="2">
    <source>
        <dbReference type="EMBL" id="CAG9327526.1"/>
    </source>
</evidence>
<evidence type="ECO:0000313" key="3">
    <source>
        <dbReference type="Proteomes" id="UP001162131"/>
    </source>
</evidence>
<dbReference type="Proteomes" id="UP001162131">
    <property type="component" value="Unassembled WGS sequence"/>
</dbReference>
<keyword evidence="1" id="KW-0472">Membrane</keyword>
<name>A0AAU9JPJ3_9CILI</name>
<keyword evidence="3" id="KW-1185">Reference proteome</keyword>
<dbReference type="SUPFAM" id="SSF81324">
    <property type="entry name" value="Voltage-gated potassium channels"/>
    <property type="match status" value="1"/>
</dbReference>
<dbReference type="Gene3D" id="1.10.287.70">
    <property type="match status" value="1"/>
</dbReference>
<feature type="transmembrane region" description="Helical" evidence="1">
    <location>
        <begin position="61"/>
        <end position="80"/>
    </location>
</feature>
<reference evidence="2" key="1">
    <citation type="submission" date="2021-09" db="EMBL/GenBank/DDBJ databases">
        <authorList>
            <consortium name="AG Swart"/>
            <person name="Singh M."/>
            <person name="Singh A."/>
            <person name="Seah K."/>
            <person name="Emmerich C."/>
        </authorList>
    </citation>
    <scope>NUCLEOTIDE SEQUENCE</scope>
    <source>
        <strain evidence="2">ATCC30299</strain>
    </source>
</reference>
<evidence type="ECO:0008006" key="4">
    <source>
        <dbReference type="Google" id="ProtNLM"/>
    </source>
</evidence>
<proteinExistence type="predicted"/>
<dbReference type="EMBL" id="CAJZBQ010000044">
    <property type="protein sequence ID" value="CAG9327526.1"/>
    <property type="molecule type" value="Genomic_DNA"/>
</dbReference>
<feature type="transmembrane region" description="Helical" evidence="1">
    <location>
        <begin position="92"/>
        <end position="115"/>
    </location>
</feature>
<evidence type="ECO:0000256" key="1">
    <source>
        <dbReference type="SAM" id="Phobius"/>
    </source>
</evidence>
<dbReference type="PANTHER" id="PTHR43336:SF3">
    <property type="entry name" value="GUANYLATE CYCLASE DOMAIN-CONTAINING PROTEIN"/>
    <property type="match status" value="1"/>
</dbReference>
<feature type="transmembrane region" description="Helical" evidence="1">
    <location>
        <begin position="28"/>
        <end position="46"/>
    </location>
</feature>
<feature type="transmembrane region" description="Helical" evidence="1">
    <location>
        <begin position="386"/>
        <end position="407"/>
    </location>
</feature>
<keyword evidence="1" id="KW-1133">Transmembrane helix</keyword>
<dbReference type="InterPro" id="IPR029787">
    <property type="entry name" value="Nucleotide_cyclase"/>
</dbReference>
<protein>
    <recommendedName>
        <fullName evidence="4">Guanylate cyclase domain-containing protein</fullName>
    </recommendedName>
</protein>
<dbReference type="SUPFAM" id="SSF55073">
    <property type="entry name" value="Nucleotide cyclase"/>
    <property type="match status" value="1"/>
</dbReference>
<keyword evidence="1" id="KW-0812">Transmembrane</keyword>
<comment type="caution">
    <text evidence="2">The sequence shown here is derived from an EMBL/GenBank/DDBJ whole genome shotgun (WGS) entry which is preliminary data.</text>
</comment>
<sequence>MSTSAKKPRSGRPEDEDTKIRQRLRDILDGKLVTLLMTSATLWALFGDDIRLLTTDKDADTAFYVSYVIMLGLFILDIFLNSIAVDDYKYSFFFWLDIIAAISLIPDIPFFFNYITVLFGGLPYSADVTVNTSTGESQSGQNIAKKVLKSFRLIRLVRIVKLYKYVTKRDTEEQEMRLKQAQKLAKTAKQAAMNREMDPTRLGKILSDTTTRRVIIVVLLMVIFIPIMQVLETDNAPKYGLQQLFWMGWSSCTNTDQFLCDDPNNINWETSFGWYELVYRYTLCTIETDGKSAQYPLLWMYLPDYFQNGEIHEIRSIKKSDLSGIAWTQDENCSGKTVGSECNLRDVEMLLAVYTPDECKDKTVSGCENLQAYARFDIKTQSENDALMNIFTTLFVGLILTVAAVMFTADTQKILIGPITRMVLIIKTLADDPLKRIEKEEKTEDSDIRKEESTYMLEETVAKISALLQLSFGEDGADILSKNITSGEGELNLMRPGNKVSLVIQVIKVENFTLVSECLQEESHIFINKLSNVIHTCCKEWGGLVSKNIQGSFLLVWKLPEVSEKDTDEDDLSNPAMQRTDLANRALVSTIKTIAEIRRSAEIQAYKVHPRIISRFGPTFSPDLTIGIHIGWAIEGVIGSDFKIDPAYLSPHISVGYNLVEARKEYGCSVLMSEDFYGYLSVKAKNCCRRIDTVYVNYLPNTFGLYTFDITEKELPAPDTHYIGKLIKLAKLDAVNVENFQHKGVDYMFTLDSDITGLQQDIPQHFFDSFRHAYVDYISGQWEEAKEFLEKALTDIHEDGPSLSIKRYIEEKGKPAEDWPKSRELY</sequence>
<feature type="transmembrane region" description="Helical" evidence="1">
    <location>
        <begin position="214"/>
        <end position="231"/>
    </location>
</feature>
<dbReference type="AlphaFoldDB" id="A0AAU9JPJ3"/>
<dbReference type="PANTHER" id="PTHR43336">
    <property type="entry name" value="OXYGEN SENSOR HISTIDINE KINASE RESPONSE REGULATOR DEVS/DOSS"/>
    <property type="match status" value="1"/>
</dbReference>
<accession>A0AAU9JPJ3</accession>
<dbReference type="Gene3D" id="3.30.70.1230">
    <property type="entry name" value="Nucleotide cyclase"/>
    <property type="match status" value="1"/>
</dbReference>